<evidence type="ECO:0000256" key="8">
    <source>
        <dbReference type="ARBA" id="ARBA00025084"/>
    </source>
</evidence>
<reference evidence="15" key="1">
    <citation type="journal article" name="DNA Res.">
        <title>The physiological potential of anammox bacteria as revealed by their core genome structure.</title>
        <authorList>
            <person name="Okubo T."/>
            <person name="Toyoda A."/>
            <person name="Fukuhara K."/>
            <person name="Uchiyama I."/>
            <person name="Harigaya Y."/>
            <person name="Kuroiwa M."/>
            <person name="Suzuki T."/>
            <person name="Murakami Y."/>
            <person name="Suwa Y."/>
            <person name="Takami H."/>
        </authorList>
    </citation>
    <scope>NUCLEOTIDE SEQUENCE</scope>
    <source>
        <strain evidence="15">317325-2</strain>
    </source>
</reference>
<dbReference type="KEGG" id="npy:NPRO_15980"/>
<dbReference type="CDD" id="cd00336">
    <property type="entry name" value="Ribosomal_L22"/>
    <property type="match status" value="1"/>
</dbReference>
<comment type="subunit">
    <text evidence="3 10 12">Part of the 50S ribosomal subunit.</text>
</comment>
<evidence type="ECO:0000256" key="9">
    <source>
        <dbReference type="ARBA" id="ARBA00035207"/>
    </source>
</evidence>
<accession>A0A809R8W0</accession>
<dbReference type="InterPro" id="IPR005727">
    <property type="entry name" value="Ribosomal_uL22_bac/chlpt-type"/>
</dbReference>
<evidence type="ECO:0000256" key="14">
    <source>
        <dbReference type="SAM" id="MobiDB-lite"/>
    </source>
</evidence>
<name>A0A809R8W0_9BACT</name>
<evidence type="ECO:0000256" key="6">
    <source>
        <dbReference type="ARBA" id="ARBA00022980"/>
    </source>
</evidence>
<proteinExistence type="inferred from homology"/>
<organism evidence="15 16">
    <name type="scientific">Candidatus Nitrosymbiomonas proteolyticus</name>
    <dbReference type="NCBI Taxonomy" id="2608984"/>
    <lineage>
        <taxon>Bacteria</taxon>
        <taxon>Bacillati</taxon>
        <taxon>Armatimonadota</taxon>
        <taxon>Armatimonadota incertae sedis</taxon>
        <taxon>Candidatus Nitrosymbiomonas</taxon>
    </lineage>
</organism>
<comment type="similarity">
    <text evidence="2 10 11">Belongs to the universal ribosomal protein uL22 family.</text>
</comment>
<evidence type="ECO:0000256" key="11">
    <source>
        <dbReference type="RuleBase" id="RU004005"/>
    </source>
</evidence>
<keyword evidence="6 10" id="KW-0689">Ribosomal protein</keyword>
<dbReference type="GO" id="GO:0003735">
    <property type="term" value="F:structural constituent of ribosome"/>
    <property type="evidence" value="ECO:0007669"/>
    <property type="project" value="InterPro"/>
</dbReference>
<dbReference type="PANTHER" id="PTHR13501">
    <property type="entry name" value="CHLOROPLAST 50S RIBOSOMAL PROTEIN L22-RELATED"/>
    <property type="match status" value="1"/>
</dbReference>
<evidence type="ECO:0000256" key="1">
    <source>
        <dbReference type="ARBA" id="ARBA00003478"/>
    </source>
</evidence>
<comment type="function">
    <text evidence="1 10">The globular domain of the protein is located near the polypeptide exit tunnel on the outside of the subunit, while an extended beta-hairpin is found that lines the wall of the exit tunnel in the center of the 70S ribosome.</text>
</comment>
<dbReference type="Gene3D" id="3.90.470.10">
    <property type="entry name" value="Ribosomal protein L22/L17"/>
    <property type="match status" value="1"/>
</dbReference>
<comment type="function">
    <text evidence="8">This protein binds specifically to 23S rRNA; its binding is stimulated by other ribosomal proteins, e.g. L4, L17, and L20. It is important during the early stages of 50S assembly. It makes multiple contacts with different domains of the 23S rRNA in the assembled 50S subunit and ribosome.</text>
</comment>
<evidence type="ECO:0000256" key="10">
    <source>
        <dbReference type="HAMAP-Rule" id="MF_01331"/>
    </source>
</evidence>
<dbReference type="Proteomes" id="UP000662873">
    <property type="component" value="Chromosome"/>
</dbReference>
<keyword evidence="7 10" id="KW-0687">Ribonucleoprotein</keyword>
<dbReference type="NCBIfam" id="TIGR01044">
    <property type="entry name" value="rplV_bact"/>
    <property type="match status" value="1"/>
</dbReference>
<dbReference type="InterPro" id="IPR047867">
    <property type="entry name" value="Ribosomal_uL22_bac/org-type"/>
</dbReference>
<evidence type="ECO:0000256" key="7">
    <source>
        <dbReference type="ARBA" id="ARBA00023274"/>
    </source>
</evidence>
<evidence type="ECO:0000256" key="2">
    <source>
        <dbReference type="ARBA" id="ARBA00009451"/>
    </source>
</evidence>
<evidence type="ECO:0000256" key="12">
    <source>
        <dbReference type="RuleBase" id="RU004006"/>
    </source>
</evidence>
<evidence type="ECO:0000256" key="3">
    <source>
        <dbReference type="ARBA" id="ARBA00011838"/>
    </source>
</evidence>
<evidence type="ECO:0000313" key="15">
    <source>
        <dbReference type="EMBL" id="BBO24003.1"/>
    </source>
</evidence>
<dbReference type="SUPFAM" id="SSF54843">
    <property type="entry name" value="Ribosomal protein L22"/>
    <property type="match status" value="1"/>
</dbReference>
<dbReference type="AlphaFoldDB" id="A0A809R8W0"/>
<dbReference type="InterPro" id="IPR036394">
    <property type="entry name" value="Ribosomal_uL22_sf"/>
</dbReference>
<dbReference type="Pfam" id="PF00237">
    <property type="entry name" value="Ribosomal_L22"/>
    <property type="match status" value="1"/>
</dbReference>
<comment type="function">
    <text evidence="10 13">This protein binds specifically to 23S rRNA; its binding is stimulated by other ribosomal proteins, e.g., L4, L17, and L20. It is important during the early stages of 50S assembly. It makes multiple contacts with different domains of the 23S rRNA in the assembled 50S subunit and ribosome.</text>
</comment>
<evidence type="ECO:0000256" key="5">
    <source>
        <dbReference type="ARBA" id="ARBA00022884"/>
    </source>
</evidence>
<protein>
    <recommendedName>
        <fullName evidence="9 10">Large ribosomal subunit protein uL22</fullName>
    </recommendedName>
</protein>
<dbReference type="PANTHER" id="PTHR13501:SF8">
    <property type="entry name" value="LARGE RIBOSOMAL SUBUNIT PROTEIN UL22M"/>
    <property type="match status" value="1"/>
</dbReference>
<dbReference type="GO" id="GO:0006412">
    <property type="term" value="P:translation"/>
    <property type="evidence" value="ECO:0007669"/>
    <property type="project" value="UniProtKB-UniRule"/>
</dbReference>
<keyword evidence="5 10" id="KW-0694">RNA-binding</keyword>
<sequence length="206" mass="22259">MRIVADRIRGKSARQVATLLQFHPSKAARILKKVIDSAVANAENNHGLDGDRLRIATVMVDEGPRIKRIQPRAMGRAYRIVKKTSHITVVVEEFEGTGRKPAGGPKPKPRPTFDTKGKPKKKAKAEKPAEELAAEAEVPTEVAGTEPEPIAEEPQDEADAPAEEAPAEDAAEAGVEAEPELTESTEETNTTETDGETPAEEEPKTE</sequence>
<feature type="region of interest" description="Disordered" evidence="14">
    <location>
        <begin position="93"/>
        <end position="206"/>
    </location>
</feature>
<dbReference type="HAMAP" id="MF_01331_B">
    <property type="entry name" value="Ribosomal_uL22_B"/>
    <property type="match status" value="1"/>
</dbReference>
<dbReference type="GO" id="GO:0022625">
    <property type="term" value="C:cytosolic large ribosomal subunit"/>
    <property type="evidence" value="ECO:0007669"/>
    <property type="project" value="TreeGrafter"/>
</dbReference>
<dbReference type="EMBL" id="AP021858">
    <property type="protein sequence ID" value="BBO24003.1"/>
    <property type="molecule type" value="Genomic_DNA"/>
</dbReference>
<keyword evidence="4 10" id="KW-0699">rRNA-binding</keyword>
<dbReference type="InterPro" id="IPR001063">
    <property type="entry name" value="Ribosomal_uL22"/>
</dbReference>
<evidence type="ECO:0000256" key="13">
    <source>
        <dbReference type="RuleBase" id="RU004008"/>
    </source>
</evidence>
<dbReference type="GO" id="GO:0019843">
    <property type="term" value="F:rRNA binding"/>
    <property type="evidence" value="ECO:0007669"/>
    <property type="project" value="UniProtKB-UniRule"/>
</dbReference>
<feature type="compositionally biased region" description="Low complexity" evidence="14">
    <location>
        <begin position="135"/>
        <end position="148"/>
    </location>
</feature>
<evidence type="ECO:0000256" key="4">
    <source>
        <dbReference type="ARBA" id="ARBA00022730"/>
    </source>
</evidence>
<gene>
    <name evidence="10" type="primary">rplV</name>
    <name evidence="15" type="ORF">NPRO_15980</name>
</gene>
<dbReference type="InterPro" id="IPR018260">
    <property type="entry name" value="Ribosomal_uL22_CS"/>
</dbReference>
<dbReference type="PROSITE" id="PS00464">
    <property type="entry name" value="RIBOSOMAL_L22"/>
    <property type="match status" value="1"/>
</dbReference>
<evidence type="ECO:0000313" key="16">
    <source>
        <dbReference type="Proteomes" id="UP000662873"/>
    </source>
</evidence>
<feature type="compositionally biased region" description="Acidic residues" evidence="14">
    <location>
        <begin position="149"/>
        <end position="186"/>
    </location>
</feature>